<evidence type="ECO:0000256" key="2">
    <source>
        <dbReference type="SAM" id="MobiDB-lite"/>
    </source>
</evidence>
<dbReference type="CDD" id="cd01448">
    <property type="entry name" value="TST_Repeat_1"/>
    <property type="match status" value="1"/>
</dbReference>
<dbReference type="SMART" id="SM00450">
    <property type="entry name" value="RHOD"/>
    <property type="match status" value="2"/>
</dbReference>
<dbReference type="SUPFAM" id="SSF52821">
    <property type="entry name" value="Rhodanese/Cell cycle control phosphatase"/>
    <property type="match status" value="2"/>
</dbReference>
<dbReference type="PANTHER" id="PTHR43855:SF1">
    <property type="entry name" value="THIOSULFATE SULFURTRANSFERASE"/>
    <property type="match status" value="1"/>
</dbReference>
<comment type="caution">
    <text evidence="5">The sequence shown here is derived from an EMBL/GenBank/DDBJ whole genome shotgun (WGS) entry which is preliminary data.</text>
</comment>
<evidence type="ECO:0000256" key="3">
    <source>
        <dbReference type="SAM" id="SignalP"/>
    </source>
</evidence>
<feature type="compositionally biased region" description="Low complexity" evidence="2">
    <location>
        <begin position="157"/>
        <end position="166"/>
    </location>
</feature>
<accession>A0AAW5K7B3</accession>
<dbReference type="PROSITE" id="PS50206">
    <property type="entry name" value="RHODANESE_3"/>
    <property type="match status" value="2"/>
</dbReference>
<sequence length="476" mass="50048">MKKLFTMMLMAALVACAVSAVAAATETKDGGSAADSILAQVQANKAANKEKAGDKKEESAPKKTEDKKPEAAKAPAPAQNEAPKKNEAAATMDQIVKEAADKAAKEQESSPNNKGAAAVTPAEPKKDPAAPAAAVKTEPAKSEPAKAVKPTEPAKSAPAQPKTEPAPAQPAPAQPAANAADAGEVPAGRPLKPTAMQAGAPETKESVAVSAEWLKANRGKVVLIDSRPESLYSGGHIPGAVNAPWTYFANMNAKQGTEKWGVIWPAATMAKRIGALGVDGKKTVIAYCDAGGWGQSGWTLWILRQAGIKNAKILEGGIGAWKAAGGQVTKTKNVNKAVAFTIKQYVPNYTATTEWINNNLGKPGLVLLDVRTEPEFLGKIRPFQEKRAGHLPGAINVPRESFLTQESHFKPAEEVQALLAQHGVTPDSEIVVYDTAGVRSAFVTMLLRYSGFTKSQSYDEGFQAWAGDPELPLVKP</sequence>
<dbReference type="InterPro" id="IPR051126">
    <property type="entry name" value="Thiosulfate_sulfurtransferase"/>
</dbReference>
<feature type="compositionally biased region" description="Basic and acidic residues" evidence="2">
    <location>
        <begin position="95"/>
        <end position="108"/>
    </location>
</feature>
<evidence type="ECO:0000259" key="4">
    <source>
        <dbReference type="PROSITE" id="PS50206"/>
    </source>
</evidence>
<feature type="region of interest" description="Disordered" evidence="2">
    <location>
        <begin position="43"/>
        <end position="203"/>
    </location>
</feature>
<feature type="signal peptide" evidence="3">
    <location>
        <begin position="1"/>
        <end position="22"/>
    </location>
</feature>
<keyword evidence="6" id="KW-1185">Reference proteome</keyword>
<dbReference type="CDD" id="cd01449">
    <property type="entry name" value="TST_Repeat_2"/>
    <property type="match status" value="1"/>
</dbReference>
<feature type="compositionally biased region" description="Basic and acidic residues" evidence="2">
    <location>
        <begin position="47"/>
        <end position="71"/>
    </location>
</feature>
<dbReference type="PANTHER" id="PTHR43855">
    <property type="entry name" value="THIOSULFATE SULFURTRANSFERASE"/>
    <property type="match status" value="1"/>
</dbReference>
<feature type="domain" description="Rhodanese" evidence="4">
    <location>
        <begin position="361"/>
        <end position="474"/>
    </location>
</feature>
<keyword evidence="1" id="KW-0677">Repeat</keyword>
<evidence type="ECO:0000313" key="5">
    <source>
        <dbReference type="EMBL" id="MCQ4814628.1"/>
    </source>
</evidence>
<name>A0AAW5K7B3_9BACT</name>
<dbReference type="InterPro" id="IPR001763">
    <property type="entry name" value="Rhodanese-like_dom"/>
</dbReference>
<evidence type="ECO:0000313" key="6">
    <source>
        <dbReference type="Proteomes" id="UP001205919"/>
    </source>
</evidence>
<feature type="chain" id="PRO_5043857081" evidence="3">
    <location>
        <begin position="23"/>
        <end position="476"/>
    </location>
</feature>
<keyword evidence="3" id="KW-0732">Signal</keyword>
<reference evidence="5 6" key="1">
    <citation type="submission" date="2022-06" db="EMBL/GenBank/DDBJ databases">
        <title>Isolation of gut microbiota from human fecal samples.</title>
        <authorList>
            <person name="Pamer E.G."/>
            <person name="Barat B."/>
            <person name="Waligurski E."/>
            <person name="Medina S."/>
            <person name="Paddock L."/>
            <person name="Mostad J."/>
        </authorList>
    </citation>
    <scope>NUCLEOTIDE SEQUENCE [LARGE SCALE GENOMIC DNA]</scope>
    <source>
        <strain evidence="5 6">DFI.9.90</strain>
    </source>
</reference>
<dbReference type="Pfam" id="PF00581">
    <property type="entry name" value="Rhodanese"/>
    <property type="match status" value="2"/>
</dbReference>
<evidence type="ECO:0000256" key="1">
    <source>
        <dbReference type="ARBA" id="ARBA00022737"/>
    </source>
</evidence>
<feature type="compositionally biased region" description="Low complexity" evidence="2">
    <location>
        <begin position="72"/>
        <end position="81"/>
    </location>
</feature>
<dbReference type="InterPro" id="IPR036873">
    <property type="entry name" value="Rhodanese-like_dom_sf"/>
</dbReference>
<dbReference type="EMBL" id="JANFYT010000018">
    <property type="protein sequence ID" value="MCQ4814628.1"/>
    <property type="molecule type" value="Genomic_DNA"/>
</dbReference>
<protein>
    <submittedName>
        <fullName evidence="5">Rhodanese-like domain-containing protein</fullName>
    </submittedName>
</protein>
<dbReference type="Proteomes" id="UP001205919">
    <property type="component" value="Unassembled WGS sequence"/>
</dbReference>
<dbReference type="PROSITE" id="PS51257">
    <property type="entry name" value="PROKAR_LIPOPROTEIN"/>
    <property type="match status" value="1"/>
</dbReference>
<gene>
    <name evidence="5" type="ORF">NE630_09330</name>
</gene>
<dbReference type="Gene3D" id="3.40.250.10">
    <property type="entry name" value="Rhodanese-like domain"/>
    <property type="match status" value="2"/>
</dbReference>
<proteinExistence type="predicted"/>
<organism evidence="5 6">
    <name type="scientific">Cloacibacillus evryensis</name>
    <dbReference type="NCBI Taxonomy" id="508460"/>
    <lineage>
        <taxon>Bacteria</taxon>
        <taxon>Thermotogati</taxon>
        <taxon>Synergistota</taxon>
        <taxon>Synergistia</taxon>
        <taxon>Synergistales</taxon>
        <taxon>Synergistaceae</taxon>
        <taxon>Cloacibacillus</taxon>
    </lineage>
</organism>
<feature type="domain" description="Rhodanese" evidence="4">
    <location>
        <begin position="217"/>
        <end position="330"/>
    </location>
</feature>
<dbReference type="AlphaFoldDB" id="A0AAW5K7B3"/>
<dbReference type="RefSeq" id="WP_008710237.1">
    <property type="nucleotide sequence ID" value="NZ_CABKQM010000005.1"/>
</dbReference>